<keyword evidence="3" id="KW-0804">Transcription</keyword>
<dbReference type="InterPro" id="IPR011711">
    <property type="entry name" value="GntR_C"/>
</dbReference>
<proteinExistence type="predicted"/>
<dbReference type="Pfam" id="PF00392">
    <property type="entry name" value="GntR"/>
    <property type="match status" value="1"/>
</dbReference>
<dbReference type="Gene3D" id="1.10.10.10">
    <property type="entry name" value="Winged helix-like DNA-binding domain superfamily/Winged helix DNA-binding domain"/>
    <property type="match status" value="1"/>
</dbReference>
<dbReference type="InterPro" id="IPR036390">
    <property type="entry name" value="WH_DNA-bd_sf"/>
</dbReference>
<dbReference type="InterPro" id="IPR000524">
    <property type="entry name" value="Tscrpt_reg_HTH_GntR"/>
</dbReference>
<evidence type="ECO:0000256" key="2">
    <source>
        <dbReference type="ARBA" id="ARBA00023125"/>
    </source>
</evidence>
<feature type="domain" description="HTH gntR-type" evidence="4">
    <location>
        <begin position="1"/>
        <end position="68"/>
    </location>
</feature>
<dbReference type="Gene3D" id="1.20.120.530">
    <property type="entry name" value="GntR ligand-binding domain-like"/>
    <property type="match status" value="1"/>
</dbReference>
<dbReference type="GO" id="GO:0003700">
    <property type="term" value="F:DNA-binding transcription factor activity"/>
    <property type="evidence" value="ECO:0007669"/>
    <property type="project" value="InterPro"/>
</dbReference>
<gene>
    <name evidence="5" type="ORF">METZ01_LOCUS98749</name>
</gene>
<dbReference type="AlphaFoldDB" id="A0A381W019"/>
<evidence type="ECO:0000256" key="1">
    <source>
        <dbReference type="ARBA" id="ARBA00023015"/>
    </source>
</evidence>
<dbReference type="PANTHER" id="PTHR43537">
    <property type="entry name" value="TRANSCRIPTIONAL REGULATOR, GNTR FAMILY"/>
    <property type="match status" value="1"/>
</dbReference>
<dbReference type="GO" id="GO:0003677">
    <property type="term" value="F:DNA binding"/>
    <property type="evidence" value="ECO:0007669"/>
    <property type="project" value="UniProtKB-KW"/>
</dbReference>
<evidence type="ECO:0000256" key="3">
    <source>
        <dbReference type="ARBA" id="ARBA00023163"/>
    </source>
</evidence>
<keyword evidence="2" id="KW-0238">DNA-binding</keyword>
<dbReference type="InterPro" id="IPR008920">
    <property type="entry name" value="TF_FadR/GntR_C"/>
</dbReference>
<keyword evidence="1" id="KW-0805">Transcription regulation</keyword>
<dbReference type="SUPFAM" id="SSF46785">
    <property type="entry name" value="Winged helix' DNA-binding domain"/>
    <property type="match status" value="1"/>
</dbReference>
<protein>
    <recommendedName>
        <fullName evidence="4">HTH gntR-type domain-containing protein</fullName>
    </recommendedName>
</protein>
<dbReference type="SUPFAM" id="SSF48008">
    <property type="entry name" value="GntR ligand-binding domain-like"/>
    <property type="match status" value="1"/>
</dbReference>
<sequence length="199" mass="23484">MKKGNVVVEKLRSDILSGFLEEDTPLREMRLAKKFNVGRAKIREALIILSNEGLTYSKHNFGMRVSKFSNDAIDNLVIPLRRTVEIFALRQYFHEINSKDIRSWENCLKKMKIACLEKSFNKIIECDIEFHRLIVERSNIVDVISIWNLLISRVKGHFMRNYHKYRDPMEIYFEHEAIFSMFRTGKLDAAIQILESNIE</sequence>
<accession>A0A381W019</accession>
<dbReference type="InterPro" id="IPR036388">
    <property type="entry name" value="WH-like_DNA-bd_sf"/>
</dbReference>
<name>A0A381W019_9ZZZZ</name>
<organism evidence="5">
    <name type="scientific">marine metagenome</name>
    <dbReference type="NCBI Taxonomy" id="408172"/>
    <lineage>
        <taxon>unclassified sequences</taxon>
        <taxon>metagenomes</taxon>
        <taxon>ecological metagenomes</taxon>
    </lineage>
</organism>
<evidence type="ECO:0000313" key="5">
    <source>
        <dbReference type="EMBL" id="SVA45895.1"/>
    </source>
</evidence>
<dbReference type="PROSITE" id="PS50949">
    <property type="entry name" value="HTH_GNTR"/>
    <property type="match status" value="1"/>
</dbReference>
<dbReference type="EMBL" id="UINC01010303">
    <property type="protein sequence ID" value="SVA45895.1"/>
    <property type="molecule type" value="Genomic_DNA"/>
</dbReference>
<dbReference type="SMART" id="SM00345">
    <property type="entry name" value="HTH_GNTR"/>
    <property type="match status" value="1"/>
</dbReference>
<reference evidence="5" key="1">
    <citation type="submission" date="2018-05" db="EMBL/GenBank/DDBJ databases">
        <authorList>
            <person name="Lanie J.A."/>
            <person name="Ng W.-L."/>
            <person name="Kazmierczak K.M."/>
            <person name="Andrzejewski T.M."/>
            <person name="Davidsen T.M."/>
            <person name="Wayne K.J."/>
            <person name="Tettelin H."/>
            <person name="Glass J.I."/>
            <person name="Rusch D."/>
            <person name="Podicherti R."/>
            <person name="Tsui H.-C.T."/>
            <person name="Winkler M.E."/>
        </authorList>
    </citation>
    <scope>NUCLEOTIDE SEQUENCE</scope>
</reference>
<dbReference type="Pfam" id="PF07729">
    <property type="entry name" value="FCD"/>
    <property type="match status" value="1"/>
</dbReference>
<dbReference type="PANTHER" id="PTHR43537:SF5">
    <property type="entry name" value="UXU OPERON TRANSCRIPTIONAL REGULATOR"/>
    <property type="match status" value="1"/>
</dbReference>
<dbReference type="CDD" id="cd07377">
    <property type="entry name" value="WHTH_GntR"/>
    <property type="match status" value="1"/>
</dbReference>
<evidence type="ECO:0000259" key="4">
    <source>
        <dbReference type="PROSITE" id="PS50949"/>
    </source>
</evidence>